<comment type="subcellular location">
    <subcellularLocation>
        <location evidence="1">Cytoplasm</location>
    </subcellularLocation>
</comment>
<keyword evidence="7" id="KW-0239">DNA-directed DNA polymerase</keyword>
<dbReference type="SMART" id="SM00480">
    <property type="entry name" value="POL3Bc"/>
    <property type="match status" value="1"/>
</dbReference>
<dbReference type="EMBL" id="BARU01002051">
    <property type="protein sequence ID" value="GAH23668.1"/>
    <property type="molecule type" value="Genomic_DNA"/>
</dbReference>
<reference evidence="10" key="1">
    <citation type="journal article" date="2014" name="Front. Microbiol.">
        <title>High frequency of phylogenetically diverse reductive dehalogenase-homologous genes in deep subseafloor sedimentary metagenomes.</title>
        <authorList>
            <person name="Kawai M."/>
            <person name="Futagami T."/>
            <person name="Toyoda A."/>
            <person name="Takaki Y."/>
            <person name="Nishi S."/>
            <person name="Hori S."/>
            <person name="Arai W."/>
            <person name="Tsubouchi T."/>
            <person name="Morono Y."/>
            <person name="Uchiyama I."/>
            <person name="Ito T."/>
            <person name="Fujiyama A."/>
            <person name="Inagaki F."/>
            <person name="Takami H."/>
        </authorList>
    </citation>
    <scope>NUCLEOTIDE SEQUENCE</scope>
    <source>
        <strain evidence="10">Expedition CK06-06</strain>
    </source>
</reference>
<name>X1FSD2_9ZZZZ</name>
<evidence type="ECO:0000256" key="3">
    <source>
        <dbReference type="ARBA" id="ARBA00022490"/>
    </source>
</evidence>
<protein>
    <recommendedName>
        <fullName evidence="9">DNA polymerase III beta sliding clamp C-terminal domain-containing protein</fullName>
    </recommendedName>
</protein>
<evidence type="ECO:0000256" key="5">
    <source>
        <dbReference type="ARBA" id="ARBA00022695"/>
    </source>
</evidence>
<evidence type="ECO:0000259" key="9">
    <source>
        <dbReference type="Pfam" id="PF02768"/>
    </source>
</evidence>
<proteinExistence type="inferred from homology"/>
<sequence length="171" mass="19834">MAKKTLSELRKFEDDSIEFDLDESNLFFKVKNRTLISRIIEGKFPNYEAVIPKDNPNTFTVSKEEITDAVRRVSLFSTERSKGIKFYLEKNKIKLFSSNPEIGEARDEVEVDYTGEDLEIGFNSQYLLDFLATVSAETVRFELKDTNSSVLMKPEVEEDIEYVYVLMPMKL</sequence>
<keyword evidence="5" id="KW-0548">Nucleotidyltransferase</keyword>
<organism evidence="10">
    <name type="scientific">marine sediment metagenome</name>
    <dbReference type="NCBI Taxonomy" id="412755"/>
    <lineage>
        <taxon>unclassified sequences</taxon>
        <taxon>metagenomes</taxon>
        <taxon>ecological metagenomes</taxon>
    </lineage>
</organism>
<dbReference type="NCBIfam" id="TIGR00663">
    <property type="entry name" value="dnan"/>
    <property type="match status" value="1"/>
</dbReference>
<dbReference type="GO" id="GO:0008408">
    <property type="term" value="F:3'-5' exonuclease activity"/>
    <property type="evidence" value="ECO:0007669"/>
    <property type="project" value="InterPro"/>
</dbReference>
<comment type="caution">
    <text evidence="10">The sequence shown here is derived from an EMBL/GenBank/DDBJ whole genome shotgun (WGS) entry which is preliminary data.</text>
</comment>
<keyword evidence="8" id="KW-0238">DNA-binding</keyword>
<dbReference type="Pfam" id="PF02768">
    <property type="entry name" value="DNA_pol3_beta_3"/>
    <property type="match status" value="1"/>
</dbReference>
<comment type="similarity">
    <text evidence="2">Belongs to the beta sliding clamp family.</text>
</comment>
<dbReference type="CDD" id="cd00140">
    <property type="entry name" value="beta_clamp"/>
    <property type="match status" value="1"/>
</dbReference>
<dbReference type="SUPFAM" id="SSF55979">
    <property type="entry name" value="DNA clamp"/>
    <property type="match status" value="2"/>
</dbReference>
<dbReference type="GO" id="GO:0009360">
    <property type="term" value="C:DNA polymerase III complex"/>
    <property type="evidence" value="ECO:0007669"/>
    <property type="project" value="InterPro"/>
</dbReference>
<evidence type="ECO:0000256" key="4">
    <source>
        <dbReference type="ARBA" id="ARBA00022679"/>
    </source>
</evidence>
<dbReference type="InterPro" id="IPR046938">
    <property type="entry name" value="DNA_clamp_sf"/>
</dbReference>
<accession>X1FSD2</accession>
<dbReference type="GO" id="GO:0005737">
    <property type="term" value="C:cytoplasm"/>
    <property type="evidence" value="ECO:0007669"/>
    <property type="project" value="UniProtKB-SubCell"/>
</dbReference>
<dbReference type="PANTHER" id="PTHR30478:SF0">
    <property type="entry name" value="BETA SLIDING CLAMP"/>
    <property type="match status" value="1"/>
</dbReference>
<keyword evidence="6" id="KW-0235">DNA replication</keyword>
<evidence type="ECO:0000256" key="7">
    <source>
        <dbReference type="ARBA" id="ARBA00022932"/>
    </source>
</evidence>
<dbReference type="GO" id="GO:0003887">
    <property type="term" value="F:DNA-directed DNA polymerase activity"/>
    <property type="evidence" value="ECO:0007669"/>
    <property type="project" value="UniProtKB-KW"/>
</dbReference>
<dbReference type="InterPro" id="IPR001001">
    <property type="entry name" value="DNA_polIII_beta"/>
</dbReference>
<evidence type="ECO:0000256" key="8">
    <source>
        <dbReference type="ARBA" id="ARBA00023125"/>
    </source>
</evidence>
<dbReference type="GO" id="GO:0006271">
    <property type="term" value="P:DNA strand elongation involved in DNA replication"/>
    <property type="evidence" value="ECO:0007669"/>
    <property type="project" value="TreeGrafter"/>
</dbReference>
<evidence type="ECO:0000256" key="1">
    <source>
        <dbReference type="ARBA" id="ARBA00004496"/>
    </source>
</evidence>
<evidence type="ECO:0000313" key="10">
    <source>
        <dbReference type="EMBL" id="GAH23668.1"/>
    </source>
</evidence>
<keyword evidence="4" id="KW-0808">Transferase</keyword>
<dbReference type="InterPro" id="IPR022635">
    <property type="entry name" value="DNA_polIII_beta_C"/>
</dbReference>
<evidence type="ECO:0000256" key="2">
    <source>
        <dbReference type="ARBA" id="ARBA00010752"/>
    </source>
</evidence>
<evidence type="ECO:0000256" key="6">
    <source>
        <dbReference type="ARBA" id="ARBA00022705"/>
    </source>
</evidence>
<dbReference type="GO" id="GO:0003677">
    <property type="term" value="F:DNA binding"/>
    <property type="evidence" value="ECO:0007669"/>
    <property type="project" value="UniProtKB-KW"/>
</dbReference>
<keyword evidence="3" id="KW-0963">Cytoplasm</keyword>
<gene>
    <name evidence="10" type="ORF">S03H2_05022</name>
</gene>
<dbReference type="Gene3D" id="3.70.10.10">
    <property type="match status" value="1"/>
</dbReference>
<dbReference type="PANTHER" id="PTHR30478">
    <property type="entry name" value="DNA POLYMERASE III SUBUNIT BETA"/>
    <property type="match status" value="1"/>
</dbReference>
<feature type="domain" description="DNA polymerase III beta sliding clamp C-terminal" evidence="9">
    <location>
        <begin position="50"/>
        <end position="169"/>
    </location>
</feature>
<dbReference type="AlphaFoldDB" id="X1FSD2"/>
<dbReference type="Gene3D" id="3.10.150.10">
    <property type="entry name" value="DNA Polymerase III, subunit A, domain 2"/>
    <property type="match status" value="1"/>
</dbReference>